<protein>
    <submittedName>
        <fullName evidence="1">Uncharacterized protein</fullName>
    </submittedName>
</protein>
<reference evidence="1" key="1">
    <citation type="submission" date="2021-02" db="EMBL/GenBank/DDBJ databases">
        <authorList>
            <person name="Nowell W R."/>
        </authorList>
    </citation>
    <scope>NUCLEOTIDE SEQUENCE</scope>
</reference>
<evidence type="ECO:0000313" key="1">
    <source>
        <dbReference type="EMBL" id="CAF4427766.1"/>
    </source>
</evidence>
<accession>A0A820QZQ8</accession>
<organism evidence="1 2">
    <name type="scientific">Rotaria socialis</name>
    <dbReference type="NCBI Taxonomy" id="392032"/>
    <lineage>
        <taxon>Eukaryota</taxon>
        <taxon>Metazoa</taxon>
        <taxon>Spiralia</taxon>
        <taxon>Gnathifera</taxon>
        <taxon>Rotifera</taxon>
        <taxon>Eurotatoria</taxon>
        <taxon>Bdelloidea</taxon>
        <taxon>Philodinida</taxon>
        <taxon>Philodinidae</taxon>
        <taxon>Rotaria</taxon>
    </lineage>
</organism>
<comment type="caution">
    <text evidence="1">The sequence shown here is derived from an EMBL/GenBank/DDBJ whole genome shotgun (WGS) entry which is preliminary data.</text>
</comment>
<dbReference type="Proteomes" id="UP000663873">
    <property type="component" value="Unassembled WGS sequence"/>
</dbReference>
<keyword evidence="2" id="KW-1185">Reference proteome</keyword>
<gene>
    <name evidence="1" type="ORF">UJA718_LOCUS21087</name>
</gene>
<dbReference type="AlphaFoldDB" id="A0A820QZQ8"/>
<name>A0A820QZQ8_9BILA</name>
<feature type="non-terminal residue" evidence="1">
    <location>
        <position position="1"/>
    </location>
</feature>
<evidence type="ECO:0000313" key="2">
    <source>
        <dbReference type="Proteomes" id="UP000663873"/>
    </source>
</evidence>
<sequence>ELLRERCGSSNLSLYMIEDNADLVDNTTLYGNINDLVDKLVELIVAKYRQQAGKHRNIRKTQLADIEMKMAERIEYEVRKLQASQLS</sequence>
<proteinExistence type="predicted"/>
<dbReference type="EMBL" id="CAJOBP010004042">
    <property type="protein sequence ID" value="CAF4427766.1"/>
    <property type="molecule type" value="Genomic_DNA"/>
</dbReference>